<evidence type="ECO:0000256" key="5">
    <source>
        <dbReference type="ARBA" id="ARBA00020821"/>
    </source>
</evidence>
<dbReference type="EMBL" id="VIIS01000344">
    <property type="protein sequence ID" value="KAF0310114.1"/>
    <property type="molecule type" value="Genomic_DNA"/>
</dbReference>
<dbReference type="PANTHER" id="PTHR11130:SF0">
    <property type="entry name" value="GLUTATHIONE SYNTHETASE"/>
    <property type="match status" value="1"/>
</dbReference>
<dbReference type="InterPro" id="IPR014049">
    <property type="entry name" value="Glutathione_synthase_N_euk"/>
</dbReference>
<keyword evidence="9 15" id="KW-0547">Nucleotide-binding</keyword>
<evidence type="ECO:0000256" key="3">
    <source>
        <dbReference type="ARBA" id="ARBA00011738"/>
    </source>
</evidence>
<evidence type="ECO:0000256" key="1">
    <source>
        <dbReference type="ARBA" id="ARBA00004965"/>
    </source>
</evidence>
<comment type="catalytic activity">
    <reaction evidence="13">
        <text>gamma-L-glutamyl-(2S)-2-aminobutanoate + glycine + ATP = ophthalmate + ADP + phosphate + H(+)</text>
        <dbReference type="Rhea" id="RHEA:72075"/>
        <dbReference type="ChEBI" id="CHEBI:15378"/>
        <dbReference type="ChEBI" id="CHEBI:30616"/>
        <dbReference type="ChEBI" id="CHEBI:43474"/>
        <dbReference type="ChEBI" id="CHEBI:57305"/>
        <dbReference type="ChEBI" id="CHEBI:189406"/>
        <dbReference type="ChEBI" id="CHEBI:189750"/>
        <dbReference type="ChEBI" id="CHEBI:456216"/>
    </reaction>
    <physiologicalReaction direction="left-to-right" evidence="13">
        <dbReference type="Rhea" id="RHEA:72076"/>
    </physiologicalReaction>
</comment>
<organism evidence="19 20">
    <name type="scientific">Amphibalanus amphitrite</name>
    <name type="common">Striped barnacle</name>
    <name type="synonym">Balanus amphitrite</name>
    <dbReference type="NCBI Taxonomy" id="1232801"/>
    <lineage>
        <taxon>Eukaryota</taxon>
        <taxon>Metazoa</taxon>
        <taxon>Ecdysozoa</taxon>
        <taxon>Arthropoda</taxon>
        <taxon>Crustacea</taxon>
        <taxon>Multicrustacea</taxon>
        <taxon>Cirripedia</taxon>
        <taxon>Thoracica</taxon>
        <taxon>Thoracicalcarea</taxon>
        <taxon>Balanomorpha</taxon>
        <taxon>Balanoidea</taxon>
        <taxon>Balanidae</taxon>
        <taxon>Amphibalaninae</taxon>
        <taxon>Amphibalanus</taxon>
    </lineage>
</organism>
<feature type="binding site" evidence="16">
    <location>
        <begin position="398"/>
        <end position="401"/>
    </location>
    <ligand>
        <name>ATP</name>
        <dbReference type="ChEBI" id="CHEBI:30616"/>
    </ligand>
</feature>
<keyword evidence="11 15" id="KW-0460">Magnesium</keyword>
<comment type="cofactor">
    <cofactor evidence="15 17">
        <name>Mg(2+)</name>
        <dbReference type="ChEBI" id="CHEBI:18420"/>
    </cofactor>
    <text evidence="15 17">Binds 1 Mg(2+) ion per subunit.</text>
</comment>
<keyword evidence="8 15" id="KW-0479">Metal-binding</keyword>
<keyword evidence="10 15" id="KW-0067">ATP-binding</keyword>
<dbReference type="FunFam" id="3.40.50.1760:FF:000001">
    <property type="entry name" value="Glutathione synthetase"/>
    <property type="match status" value="1"/>
</dbReference>
<dbReference type="Gene3D" id="3.30.470.20">
    <property type="entry name" value="ATP-grasp fold, B domain"/>
    <property type="match status" value="1"/>
</dbReference>
<feature type="binding site" evidence="16">
    <location>
        <position position="426"/>
    </location>
    <ligand>
        <name>ATP</name>
        <dbReference type="ChEBI" id="CHEBI:30616"/>
    </ligand>
</feature>
<dbReference type="SUPFAM" id="SSF52440">
    <property type="entry name" value="PreATP-grasp domain"/>
    <property type="match status" value="1"/>
</dbReference>
<dbReference type="Gene3D" id="3.40.50.1760">
    <property type="entry name" value="Glutathione synthase, substrate-binding domain superfamily, eukaryotic"/>
    <property type="match status" value="1"/>
</dbReference>
<dbReference type="GO" id="GO:0004363">
    <property type="term" value="F:glutathione synthase activity"/>
    <property type="evidence" value="ECO:0007669"/>
    <property type="project" value="UniProtKB-UniRule"/>
</dbReference>
<protein>
    <recommendedName>
        <fullName evidence="5 15">Glutathione synthetase</fullName>
        <shortName evidence="15">GSH-S</shortName>
        <ecNumber evidence="4 15">6.3.2.3</ecNumber>
    </recommendedName>
</protein>
<feature type="binding site" evidence="17">
    <location>
        <position position="181"/>
    </location>
    <ligand>
        <name>Mg(2+)</name>
        <dbReference type="ChEBI" id="CHEBI:18420"/>
    </ligand>
</feature>
<evidence type="ECO:0000256" key="11">
    <source>
        <dbReference type="ARBA" id="ARBA00022842"/>
    </source>
</evidence>
<evidence type="ECO:0000256" key="16">
    <source>
        <dbReference type="PIRSR" id="PIRSR001558-1"/>
    </source>
</evidence>
<feature type="binding site" evidence="16">
    <location>
        <position position="453"/>
    </location>
    <ligand>
        <name>ATP</name>
        <dbReference type="ChEBI" id="CHEBI:30616"/>
    </ligand>
</feature>
<reference evidence="19 20" key="1">
    <citation type="submission" date="2019-07" db="EMBL/GenBank/DDBJ databases">
        <title>Draft genome assembly of a fouling barnacle, Amphibalanus amphitrite (Darwin, 1854): The first reference genome for Thecostraca.</title>
        <authorList>
            <person name="Kim W."/>
        </authorList>
    </citation>
    <scope>NUCLEOTIDE SEQUENCE [LARGE SCALE GENOMIC DNA]</scope>
    <source>
        <strain evidence="19">SNU_AA5</strain>
        <tissue evidence="19">Soma without cirri and trophi</tissue>
    </source>
</reference>
<evidence type="ECO:0000313" key="19">
    <source>
        <dbReference type="EMBL" id="KAF0310114.1"/>
    </source>
</evidence>
<evidence type="ECO:0000313" key="20">
    <source>
        <dbReference type="Proteomes" id="UP000440578"/>
    </source>
</evidence>
<dbReference type="GO" id="GO:0043295">
    <property type="term" value="F:glutathione binding"/>
    <property type="evidence" value="ECO:0007669"/>
    <property type="project" value="UniProtKB-UniRule"/>
</dbReference>
<keyword evidence="20" id="KW-1185">Reference proteome</keyword>
<dbReference type="InterPro" id="IPR005615">
    <property type="entry name" value="Glutathione_synthase"/>
</dbReference>
<comment type="function">
    <text evidence="14">Catalyzes the production of glutathione from gamma-glutamylcysteine and glycine in an ATP-dependent manner. Glutathione (gamma-glutamylcysteinylglycine, GSH) is the most abundant intracellular thiol in living aerobic cells and is required for numerous processes including the protection of cells against oxidative damage, amino acid transport, the detoxification of foreign compounds, the maintenance of protein sulfhydryl groups in a reduced state and acts as a cofactor for a number of enzymes. Participates in ophthalmate biosynthesis in hepatocytes.</text>
</comment>
<dbReference type="Pfam" id="PF03199">
    <property type="entry name" value="GSH_synthase"/>
    <property type="match status" value="1"/>
</dbReference>
<evidence type="ECO:0000256" key="10">
    <source>
        <dbReference type="ARBA" id="ARBA00022840"/>
    </source>
</evidence>
<feature type="binding site" evidence="16">
    <location>
        <position position="375"/>
    </location>
    <ligand>
        <name>ATP</name>
        <dbReference type="ChEBI" id="CHEBI:30616"/>
    </ligand>
</feature>
<evidence type="ECO:0000256" key="12">
    <source>
        <dbReference type="ARBA" id="ARBA00048871"/>
    </source>
</evidence>
<keyword evidence="7 15" id="KW-0317">Glutathione biosynthesis</keyword>
<dbReference type="SUPFAM" id="SSF56059">
    <property type="entry name" value="Glutathione synthetase ATP-binding domain-like"/>
    <property type="match status" value="1"/>
</dbReference>
<dbReference type="OrthoDB" id="2020073at2759"/>
<feature type="binding site" evidence="17">
    <location>
        <position position="368"/>
    </location>
    <ligand>
        <name>Mg(2+)</name>
        <dbReference type="ChEBI" id="CHEBI:18420"/>
    </ligand>
</feature>
<feature type="binding site" evidence="16">
    <location>
        <position position="459"/>
    </location>
    <ligand>
        <name>ATP</name>
        <dbReference type="ChEBI" id="CHEBI:30616"/>
    </ligand>
</feature>
<dbReference type="InterPro" id="IPR037013">
    <property type="entry name" value="GSH-S_sub-bd_sf"/>
</dbReference>
<evidence type="ECO:0000256" key="4">
    <source>
        <dbReference type="ARBA" id="ARBA00012214"/>
    </source>
</evidence>
<comment type="subunit">
    <text evidence="3">Homodimer.</text>
</comment>
<dbReference type="Gene3D" id="3.30.1490.80">
    <property type="match status" value="1"/>
</dbReference>
<dbReference type="InterPro" id="IPR014709">
    <property type="entry name" value="Glutathione_synthase_C_euk"/>
</dbReference>
<evidence type="ECO:0000256" key="6">
    <source>
        <dbReference type="ARBA" id="ARBA00022598"/>
    </source>
</evidence>
<keyword evidence="6 15" id="KW-0436">Ligase</keyword>
<dbReference type="Gene3D" id="3.30.1490.50">
    <property type="match status" value="1"/>
</dbReference>
<evidence type="ECO:0000256" key="2">
    <source>
        <dbReference type="ARBA" id="ARBA00010385"/>
    </source>
</evidence>
<dbReference type="PANTHER" id="PTHR11130">
    <property type="entry name" value="GLUTATHIONE SYNTHETASE"/>
    <property type="match status" value="1"/>
</dbReference>
<comment type="catalytic activity">
    <reaction evidence="12">
        <text>gamma-L-glutamyl-L-cysteine + glycine + ATP = glutathione + ADP + phosphate + H(+)</text>
        <dbReference type="Rhea" id="RHEA:13557"/>
        <dbReference type="ChEBI" id="CHEBI:15378"/>
        <dbReference type="ChEBI" id="CHEBI:30616"/>
        <dbReference type="ChEBI" id="CHEBI:43474"/>
        <dbReference type="ChEBI" id="CHEBI:57305"/>
        <dbReference type="ChEBI" id="CHEBI:57925"/>
        <dbReference type="ChEBI" id="CHEBI:58173"/>
        <dbReference type="ChEBI" id="CHEBI:456216"/>
        <dbReference type="EC" id="6.3.2.3"/>
    </reaction>
    <physiologicalReaction direction="left-to-right" evidence="12">
        <dbReference type="Rhea" id="RHEA:13558"/>
    </physiologicalReaction>
</comment>
<dbReference type="InterPro" id="IPR004887">
    <property type="entry name" value="GSH_synth_subst-bd"/>
</dbReference>
<evidence type="ECO:0000256" key="13">
    <source>
        <dbReference type="ARBA" id="ARBA00052123"/>
    </source>
</evidence>
<comment type="pathway">
    <text evidence="1 15">Sulfur metabolism; glutathione biosynthesis; glutathione from L-cysteine and L-glutamate: step 2/2.</text>
</comment>
<accession>A0A6A4X256</accession>
<dbReference type="GO" id="GO:0000287">
    <property type="term" value="F:magnesium ion binding"/>
    <property type="evidence" value="ECO:0007669"/>
    <property type="project" value="UniProtKB-UniRule"/>
</dbReference>
<dbReference type="InterPro" id="IPR016185">
    <property type="entry name" value="PreATP-grasp_dom_sf"/>
</dbReference>
<gene>
    <name evidence="19" type="primary">gss</name>
    <name evidence="19" type="ORF">FJT64_018807</name>
</gene>
<dbReference type="Gene3D" id="1.10.1080.10">
    <property type="entry name" value="Glutathione Synthetase, Chain A, domain 3"/>
    <property type="match status" value="1"/>
</dbReference>
<evidence type="ECO:0000256" key="9">
    <source>
        <dbReference type="ARBA" id="ARBA00022741"/>
    </source>
</evidence>
<evidence type="ECO:0000259" key="18">
    <source>
        <dbReference type="Pfam" id="PF03199"/>
    </source>
</evidence>
<feature type="binding site" evidence="16">
    <location>
        <position position="219"/>
    </location>
    <ligand>
        <name>substrate</name>
    </ligand>
</feature>
<feature type="binding site" evidence="16">
    <location>
        <position position="451"/>
    </location>
    <ligand>
        <name>substrate</name>
    </ligand>
</feature>
<dbReference type="Pfam" id="PF03917">
    <property type="entry name" value="GSH_synth_ATP"/>
    <property type="match status" value="1"/>
</dbReference>
<dbReference type="PIRSF" id="PIRSF001558">
    <property type="entry name" value="GSHase"/>
    <property type="match status" value="1"/>
</dbReference>
<dbReference type="GO" id="GO:0005524">
    <property type="term" value="F:ATP binding"/>
    <property type="evidence" value="ECO:0007669"/>
    <property type="project" value="UniProtKB-UniRule"/>
</dbReference>
<dbReference type="EC" id="6.3.2.3" evidence="4 15"/>
<proteinExistence type="inferred from homology"/>
<name>A0A6A4X256_AMPAM</name>
<dbReference type="UniPathway" id="UPA00142">
    <property type="reaction ID" value="UER00210"/>
</dbReference>
<dbReference type="InterPro" id="IPR014042">
    <property type="entry name" value="Glutathione_synthase_a-hlx"/>
</dbReference>
<feature type="binding site" evidence="16">
    <location>
        <begin position="364"/>
        <end position="373"/>
    </location>
    <ligand>
        <name>ATP</name>
        <dbReference type="ChEBI" id="CHEBI:30616"/>
    </ligand>
</feature>
<feature type="binding site" evidence="16">
    <location>
        <position position="307"/>
    </location>
    <ligand>
        <name>ATP</name>
        <dbReference type="ChEBI" id="CHEBI:30616"/>
    </ligand>
</feature>
<sequence length="490" mass="55129">MAEYSHPFLKFPMNEKELEELAQNERDYLLLHGGSLRLRESKSNDEVRFAPFFLFPSLFPERGFRRALLVQTAMNKLMMGVAYDRQFLTHCLKNTIEVDDFTAGLFKIYTAVMDEGLTQPITLGLLRVDYFACDLSDTIYQVEANVIASGWSGMSVVSTDMHRYGLTEMGHLDKLDQIPVNTSLSGIAEGMIHAWDKYNVEGAAILFVVEERTINICDQRFHEFQIYKQRPGIKVLRRTHGELVTKATLTSDRRLMVDGYEIALVYYRMGYSPDHYPTDKEWSVRLLIERSKAIKSPSIQLHLSGTKKVQQELSRPGALERFLNEEEVKLCRSVFTGLYSLDMNEEGDAAVKMAIANPERFVLKPQREGGGNNVYGLEIAKTLSAIKNSPERTGYILMDLIEPHVQPNYLLRAGQGKPQLVQAVGELGIFGYILSDANQTYCNECCGFTLRSKPSTVLEGGVIGGSGAMDSPFLVSSDEHIRTASDLGEK</sequence>
<evidence type="ECO:0000256" key="8">
    <source>
        <dbReference type="ARBA" id="ARBA00022723"/>
    </source>
</evidence>
<feature type="domain" description="Glutathione synthase substrate-binding" evidence="18">
    <location>
        <begin position="204"/>
        <end position="304"/>
    </location>
</feature>
<evidence type="ECO:0000256" key="7">
    <source>
        <dbReference type="ARBA" id="ARBA00022684"/>
    </source>
</evidence>
<evidence type="ECO:0000256" key="17">
    <source>
        <dbReference type="PIRSR" id="PIRSR001558-2"/>
    </source>
</evidence>
<dbReference type="NCBIfam" id="TIGR01986">
    <property type="entry name" value="glut_syn_euk"/>
    <property type="match status" value="1"/>
</dbReference>
<evidence type="ECO:0000256" key="14">
    <source>
        <dbReference type="ARBA" id="ARBA00059746"/>
    </source>
</evidence>
<dbReference type="GO" id="GO:0005829">
    <property type="term" value="C:cytosol"/>
    <property type="evidence" value="ECO:0007669"/>
    <property type="project" value="TreeGrafter"/>
</dbReference>
<evidence type="ECO:0000256" key="15">
    <source>
        <dbReference type="PIRNR" id="PIRNR001558"/>
    </source>
</evidence>
<dbReference type="Proteomes" id="UP000440578">
    <property type="component" value="Unassembled WGS sequence"/>
</dbReference>
<dbReference type="AlphaFoldDB" id="A0A6A4X256"/>
<dbReference type="FunFam" id="3.30.1490.50:FF:000001">
    <property type="entry name" value="Glutathione synthetase"/>
    <property type="match status" value="1"/>
</dbReference>
<comment type="similarity">
    <text evidence="2 15">Belongs to the eukaryotic GSH synthase family.</text>
</comment>
<comment type="caution">
    <text evidence="19">The sequence shown here is derived from an EMBL/GenBank/DDBJ whole genome shotgun (WGS) entry which is preliminary data.</text>
</comment>